<dbReference type="EMBL" id="GGEC01034210">
    <property type="protein sequence ID" value="MBX14694.1"/>
    <property type="molecule type" value="Transcribed_RNA"/>
</dbReference>
<feature type="compositionally biased region" description="Acidic residues" evidence="1">
    <location>
        <begin position="113"/>
        <end position="124"/>
    </location>
</feature>
<proteinExistence type="predicted"/>
<evidence type="ECO:0000259" key="3">
    <source>
        <dbReference type="Pfam" id="PF22918"/>
    </source>
</evidence>
<evidence type="ECO:0000256" key="1">
    <source>
        <dbReference type="SAM" id="MobiDB-lite"/>
    </source>
</evidence>
<feature type="region of interest" description="Disordered" evidence="1">
    <location>
        <begin position="71"/>
        <end position="192"/>
    </location>
</feature>
<evidence type="ECO:0000313" key="4">
    <source>
        <dbReference type="EMBL" id="MBX14694.1"/>
    </source>
</evidence>
<dbReference type="InterPro" id="IPR055183">
    <property type="entry name" value="PTEN2A/B_C2"/>
</dbReference>
<accession>A0A2P2L9R2</accession>
<dbReference type="AlphaFoldDB" id="A0A2P2L9R2"/>
<sequence length="216" mass="23330">MFSRPSTCFSLHIVIVAIKYNFLLLFSWLNTTMTENRKILDASDLDGFDKRKLPSPGFQVEVVMIDYDGTTIPMRSKDDSTNKGSDSPTNTGYAPIPGGGTAGNSNQSKVQNEDDVFSDSDGEESGASKNMQPQFASGVRPAQPSHTSNSTAEQMRTLTHGTEQLSLHAQEHQHVNTNKEPTTDGVPSGSGVSDIKAIAADASVFTFGDDDDYESE</sequence>
<organism evidence="4">
    <name type="scientific">Rhizophora mucronata</name>
    <name type="common">Asiatic mangrove</name>
    <dbReference type="NCBI Taxonomy" id="61149"/>
    <lineage>
        <taxon>Eukaryota</taxon>
        <taxon>Viridiplantae</taxon>
        <taxon>Streptophyta</taxon>
        <taxon>Embryophyta</taxon>
        <taxon>Tracheophyta</taxon>
        <taxon>Spermatophyta</taxon>
        <taxon>Magnoliopsida</taxon>
        <taxon>eudicotyledons</taxon>
        <taxon>Gunneridae</taxon>
        <taxon>Pentapetalae</taxon>
        <taxon>rosids</taxon>
        <taxon>fabids</taxon>
        <taxon>Malpighiales</taxon>
        <taxon>Rhizophoraceae</taxon>
        <taxon>Rhizophora</taxon>
    </lineage>
</organism>
<feature type="compositionally biased region" description="Polar residues" evidence="1">
    <location>
        <begin position="144"/>
        <end position="167"/>
    </location>
</feature>
<keyword evidence="2" id="KW-0812">Transmembrane</keyword>
<evidence type="ECO:0000256" key="2">
    <source>
        <dbReference type="SAM" id="Phobius"/>
    </source>
</evidence>
<reference evidence="4" key="1">
    <citation type="submission" date="2018-02" db="EMBL/GenBank/DDBJ databases">
        <title>Rhizophora mucronata_Transcriptome.</title>
        <authorList>
            <person name="Meera S.P."/>
            <person name="Sreeshan A."/>
            <person name="Augustine A."/>
        </authorList>
    </citation>
    <scope>NUCLEOTIDE SEQUENCE</scope>
    <source>
        <tissue evidence="4">Leaf</tissue>
    </source>
</reference>
<keyword evidence="2" id="KW-0472">Membrane</keyword>
<feature type="compositionally biased region" description="Polar residues" evidence="1">
    <location>
        <begin position="82"/>
        <end position="92"/>
    </location>
</feature>
<feature type="transmembrane region" description="Helical" evidence="2">
    <location>
        <begin position="7"/>
        <end position="29"/>
    </location>
</feature>
<keyword evidence="2" id="KW-1133">Transmembrane helix</keyword>
<feature type="domain" description="PTEN2A/B C2" evidence="3">
    <location>
        <begin position="26"/>
        <end position="68"/>
    </location>
</feature>
<name>A0A2P2L9R2_RHIMU</name>
<protein>
    <submittedName>
        <fullName evidence="4">Phosphatidylinositol 3 4 5-trisphosphate 3-phosphatase and protein-tyrosine-phosphatase PTEN2A isoform X2</fullName>
    </submittedName>
</protein>
<dbReference type="Pfam" id="PF22918">
    <property type="entry name" value="PTEN2_C2"/>
    <property type="match status" value="1"/>
</dbReference>